<dbReference type="AlphaFoldDB" id="Q7MKD0"/>
<evidence type="ECO:0000313" key="2">
    <source>
        <dbReference type="EMBL" id="BAC94639.1"/>
    </source>
</evidence>
<dbReference type="EMBL" id="BA000037">
    <property type="protein sequence ID" value="BAC94639.1"/>
    <property type="molecule type" value="Genomic_DNA"/>
</dbReference>
<dbReference type="KEGG" id="vvy:VV1875"/>
<proteinExistence type="predicted"/>
<reference evidence="2 3" key="1">
    <citation type="journal article" date="2003" name="Genome Res.">
        <title>Comparative genome analysis of Vibrio vulnificus, a marine pathogen.</title>
        <authorList>
            <person name="Chen C.Y."/>
            <person name="Wu K.M."/>
            <person name="Chang Y.C."/>
            <person name="Chang C.H."/>
            <person name="Tsai H.C."/>
            <person name="Liao T.L."/>
            <person name="Liu Y.M."/>
            <person name="Chen H.J."/>
            <person name="Shen A.B."/>
            <person name="Li J.C."/>
            <person name="Su T.L."/>
            <person name="Shao C.P."/>
            <person name="Lee C.T."/>
            <person name="Hor L.I."/>
            <person name="Tsai S.F."/>
        </authorList>
    </citation>
    <scope>NUCLEOTIDE SEQUENCE [LARGE SCALE GENOMIC DNA]</scope>
    <source>
        <strain evidence="2 3">YJ016</strain>
    </source>
</reference>
<feature type="domain" description="DUF6817" evidence="1">
    <location>
        <begin position="9"/>
        <end position="93"/>
    </location>
</feature>
<name>Q7MKD0_VIBVY</name>
<accession>Q7MKD0</accession>
<evidence type="ECO:0000313" key="3">
    <source>
        <dbReference type="Proteomes" id="UP000002675"/>
    </source>
</evidence>
<dbReference type="Proteomes" id="UP000002675">
    <property type="component" value="Chromosome I"/>
</dbReference>
<dbReference type="HOGENOM" id="CLU_113685_0_0_6"/>
<organism evidence="2 3">
    <name type="scientific">Vibrio vulnificus (strain YJ016)</name>
    <dbReference type="NCBI Taxonomy" id="196600"/>
    <lineage>
        <taxon>Bacteria</taxon>
        <taxon>Pseudomonadati</taxon>
        <taxon>Pseudomonadota</taxon>
        <taxon>Gammaproteobacteria</taxon>
        <taxon>Vibrionales</taxon>
        <taxon>Vibrionaceae</taxon>
        <taxon>Vibrio</taxon>
    </lineage>
</organism>
<dbReference type="Pfam" id="PF20680">
    <property type="entry name" value="DUF6817"/>
    <property type="match status" value="1"/>
</dbReference>
<protein>
    <recommendedName>
        <fullName evidence="1">DUF6817 domain-containing protein</fullName>
    </recommendedName>
</protein>
<evidence type="ECO:0000259" key="1">
    <source>
        <dbReference type="Pfam" id="PF20680"/>
    </source>
</evidence>
<dbReference type="InterPro" id="IPR049202">
    <property type="entry name" value="DUF6817"/>
</dbReference>
<sequence length="180" mass="20286">MIFMDKFGMLQELGAGDFQHLNGSLEAHLKGTEKVLINWGSSELLQIAGLFHAAYGTAGFDENMVSLSQRQEIARIIGNDEEALVYLYCSCDRDYVFPQFGKVLEIQFKDRFTGSTFTLDNAMAKLFCELTVANELELVYSSEEFKLKYGAELFELFQGMDSYLSPEARNAYKSALSNFA</sequence>
<gene>
    <name evidence="2" type="ordered locus">VV1875</name>
</gene>